<sequence length="105" mass="11678">MAFTNITIDKQANIYFEGNVTSRKITFADGSTKTLGIMLPGQYEFSTNLREEMAITAGTLRYQLAGEEWQTIDGSGVFYVPANSTFSLDVQTVTDYCCSYLTDDN</sequence>
<dbReference type="InterPro" id="IPR009664">
    <property type="entry name" value="Ppnp"/>
</dbReference>
<name>A0A1C0YIX3_9BACL</name>
<comment type="function">
    <text evidence="3">Catalyzes the phosphorolysis of diverse nucleosides, yielding D-ribose 1-phosphate and the respective free bases. Can use uridine, adenosine, guanosine, cytidine, thymidine, inosine and xanthosine as substrates. Also catalyzes the reverse reactions.</text>
</comment>
<comment type="catalytic activity">
    <reaction evidence="3">
        <text>a purine D-ribonucleoside + phosphate = a purine nucleobase + alpha-D-ribose 1-phosphate</text>
        <dbReference type="Rhea" id="RHEA:19805"/>
        <dbReference type="ChEBI" id="CHEBI:26386"/>
        <dbReference type="ChEBI" id="CHEBI:43474"/>
        <dbReference type="ChEBI" id="CHEBI:57720"/>
        <dbReference type="ChEBI" id="CHEBI:142355"/>
        <dbReference type="EC" id="2.4.2.1"/>
    </reaction>
</comment>
<evidence type="ECO:0000313" key="4">
    <source>
        <dbReference type="EMBL" id="OCS87094.1"/>
    </source>
</evidence>
<evidence type="ECO:0000313" key="5">
    <source>
        <dbReference type="Proteomes" id="UP000093199"/>
    </source>
</evidence>
<keyword evidence="5" id="KW-1185">Reference proteome</keyword>
<comment type="catalytic activity">
    <reaction evidence="3">
        <text>inosine + phosphate = alpha-D-ribose 1-phosphate + hypoxanthine</text>
        <dbReference type="Rhea" id="RHEA:27646"/>
        <dbReference type="ChEBI" id="CHEBI:17368"/>
        <dbReference type="ChEBI" id="CHEBI:17596"/>
        <dbReference type="ChEBI" id="CHEBI:43474"/>
        <dbReference type="ChEBI" id="CHEBI:57720"/>
        <dbReference type="EC" id="2.4.2.1"/>
    </reaction>
</comment>
<dbReference type="SUPFAM" id="SSF51182">
    <property type="entry name" value="RmlC-like cupins"/>
    <property type="match status" value="1"/>
</dbReference>
<gene>
    <name evidence="3" type="primary">ppnP</name>
    <name evidence="4" type="ORF">A6M13_11500</name>
</gene>
<dbReference type="Pfam" id="PF06865">
    <property type="entry name" value="Ppnp"/>
    <property type="match status" value="1"/>
</dbReference>
<dbReference type="GO" id="GO:0004850">
    <property type="term" value="F:uridine phosphorylase activity"/>
    <property type="evidence" value="ECO:0007669"/>
    <property type="project" value="RHEA"/>
</dbReference>
<dbReference type="Proteomes" id="UP000093199">
    <property type="component" value="Unassembled WGS sequence"/>
</dbReference>
<comment type="catalytic activity">
    <reaction evidence="3">
        <text>cytidine + phosphate = cytosine + alpha-D-ribose 1-phosphate</text>
        <dbReference type="Rhea" id="RHEA:52540"/>
        <dbReference type="ChEBI" id="CHEBI:16040"/>
        <dbReference type="ChEBI" id="CHEBI:17562"/>
        <dbReference type="ChEBI" id="CHEBI:43474"/>
        <dbReference type="ChEBI" id="CHEBI:57720"/>
        <dbReference type="EC" id="2.4.2.2"/>
    </reaction>
</comment>
<comment type="catalytic activity">
    <reaction evidence="3">
        <text>guanosine + phosphate = alpha-D-ribose 1-phosphate + guanine</text>
        <dbReference type="Rhea" id="RHEA:13233"/>
        <dbReference type="ChEBI" id="CHEBI:16235"/>
        <dbReference type="ChEBI" id="CHEBI:16750"/>
        <dbReference type="ChEBI" id="CHEBI:43474"/>
        <dbReference type="ChEBI" id="CHEBI:57720"/>
        <dbReference type="EC" id="2.4.2.1"/>
    </reaction>
</comment>
<accession>A0A1C0YIX3</accession>
<dbReference type="PANTHER" id="PTHR36540:SF1">
    <property type="entry name" value="PYRIMIDINE_PURINE NUCLEOSIDE PHOSPHORYLASE"/>
    <property type="match status" value="1"/>
</dbReference>
<evidence type="ECO:0000256" key="2">
    <source>
        <dbReference type="ARBA" id="ARBA00022679"/>
    </source>
</evidence>
<dbReference type="RefSeq" id="WP_066543886.1">
    <property type="nucleotide sequence ID" value="NZ_MASJ01000005.1"/>
</dbReference>
<dbReference type="STRING" id="33978.A6M13_11500"/>
<dbReference type="InterPro" id="IPR011051">
    <property type="entry name" value="RmlC_Cupin_sf"/>
</dbReference>
<dbReference type="Gene3D" id="2.60.120.10">
    <property type="entry name" value="Jelly Rolls"/>
    <property type="match status" value="1"/>
</dbReference>
<comment type="catalytic activity">
    <reaction evidence="3">
        <text>xanthosine + phosphate = alpha-D-ribose 1-phosphate + xanthine</text>
        <dbReference type="Rhea" id="RHEA:27638"/>
        <dbReference type="ChEBI" id="CHEBI:17712"/>
        <dbReference type="ChEBI" id="CHEBI:18107"/>
        <dbReference type="ChEBI" id="CHEBI:43474"/>
        <dbReference type="ChEBI" id="CHEBI:57720"/>
        <dbReference type="EC" id="2.4.2.1"/>
    </reaction>
</comment>
<dbReference type="EC" id="2.4.2.2" evidence="3"/>
<dbReference type="InterPro" id="IPR014710">
    <property type="entry name" value="RmlC-like_jellyroll"/>
</dbReference>
<keyword evidence="2 3" id="KW-0808">Transferase</keyword>
<dbReference type="EC" id="2.4.2.1" evidence="3"/>
<evidence type="ECO:0000256" key="3">
    <source>
        <dbReference type="HAMAP-Rule" id="MF_01537"/>
    </source>
</evidence>
<comment type="caution">
    <text evidence="4">The sequence shown here is derived from an EMBL/GenBank/DDBJ whole genome shotgun (WGS) entry which is preliminary data.</text>
</comment>
<comment type="similarity">
    <text evidence="3">Belongs to the nucleoside phosphorylase PpnP family.</text>
</comment>
<dbReference type="EMBL" id="MASJ01000005">
    <property type="protein sequence ID" value="OCS87094.1"/>
    <property type="molecule type" value="Genomic_DNA"/>
</dbReference>
<dbReference type="AlphaFoldDB" id="A0A1C0YIX3"/>
<dbReference type="PANTHER" id="PTHR36540">
    <property type="entry name" value="PYRIMIDINE/PURINE NUCLEOSIDE PHOSPHORYLASE"/>
    <property type="match status" value="1"/>
</dbReference>
<dbReference type="HAMAP" id="MF_01537">
    <property type="entry name" value="Nucleos_phosphorylase_PpnP"/>
    <property type="match status" value="1"/>
</dbReference>
<keyword evidence="1 3" id="KW-0328">Glycosyltransferase</keyword>
<evidence type="ECO:0000256" key="1">
    <source>
        <dbReference type="ARBA" id="ARBA00022676"/>
    </source>
</evidence>
<dbReference type="OrthoDB" id="9793848at2"/>
<dbReference type="GO" id="GO:0005829">
    <property type="term" value="C:cytosol"/>
    <property type="evidence" value="ECO:0007669"/>
    <property type="project" value="TreeGrafter"/>
</dbReference>
<organism evidence="4 5">
    <name type="scientific">Caryophanon tenue</name>
    <dbReference type="NCBI Taxonomy" id="33978"/>
    <lineage>
        <taxon>Bacteria</taxon>
        <taxon>Bacillati</taxon>
        <taxon>Bacillota</taxon>
        <taxon>Bacilli</taxon>
        <taxon>Bacillales</taxon>
        <taxon>Caryophanaceae</taxon>
        <taxon>Caryophanon</taxon>
    </lineage>
</organism>
<dbReference type="GO" id="GO:0009032">
    <property type="term" value="F:thymidine phosphorylase activity"/>
    <property type="evidence" value="ECO:0007669"/>
    <property type="project" value="RHEA"/>
</dbReference>
<comment type="catalytic activity">
    <reaction evidence="3">
        <text>adenosine + phosphate = alpha-D-ribose 1-phosphate + adenine</text>
        <dbReference type="Rhea" id="RHEA:27642"/>
        <dbReference type="ChEBI" id="CHEBI:16335"/>
        <dbReference type="ChEBI" id="CHEBI:16708"/>
        <dbReference type="ChEBI" id="CHEBI:43474"/>
        <dbReference type="ChEBI" id="CHEBI:57720"/>
        <dbReference type="EC" id="2.4.2.1"/>
    </reaction>
</comment>
<dbReference type="GO" id="GO:0004731">
    <property type="term" value="F:purine-nucleoside phosphorylase activity"/>
    <property type="evidence" value="ECO:0007669"/>
    <property type="project" value="UniProtKB-UniRule"/>
</dbReference>
<dbReference type="CDD" id="cd20296">
    <property type="entry name" value="cupin_PpnP-like"/>
    <property type="match status" value="1"/>
</dbReference>
<proteinExistence type="inferred from homology"/>
<protein>
    <recommendedName>
        <fullName evidence="3">Pyrimidine/purine nucleoside phosphorylase</fullName>
        <ecNumber evidence="3">2.4.2.1</ecNumber>
        <ecNumber evidence="3">2.4.2.2</ecNumber>
    </recommendedName>
    <alternativeName>
        <fullName evidence="3">Adenosine phosphorylase</fullName>
    </alternativeName>
    <alternativeName>
        <fullName evidence="3">Cytidine phosphorylase</fullName>
    </alternativeName>
    <alternativeName>
        <fullName evidence="3">Guanosine phosphorylase</fullName>
    </alternativeName>
    <alternativeName>
        <fullName evidence="3">Inosine phosphorylase</fullName>
    </alternativeName>
    <alternativeName>
        <fullName evidence="3">Thymidine phosphorylase</fullName>
    </alternativeName>
    <alternativeName>
        <fullName evidence="3">Uridine phosphorylase</fullName>
    </alternativeName>
    <alternativeName>
        <fullName evidence="3">Xanthosine phosphorylase</fullName>
    </alternativeName>
</protein>
<comment type="catalytic activity">
    <reaction evidence="3">
        <text>uridine + phosphate = alpha-D-ribose 1-phosphate + uracil</text>
        <dbReference type="Rhea" id="RHEA:24388"/>
        <dbReference type="ChEBI" id="CHEBI:16704"/>
        <dbReference type="ChEBI" id="CHEBI:17568"/>
        <dbReference type="ChEBI" id="CHEBI:43474"/>
        <dbReference type="ChEBI" id="CHEBI:57720"/>
        <dbReference type="EC" id="2.4.2.2"/>
    </reaction>
</comment>
<dbReference type="GO" id="GO:0047975">
    <property type="term" value="F:guanosine phosphorylase activity"/>
    <property type="evidence" value="ECO:0007669"/>
    <property type="project" value="RHEA"/>
</dbReference>
<comment type="catalytic activity">
    <reaction evidence="3">
        <text>thymidine + phosphate = 2-deoxy-alpha-D-ribose 1-phosphate + thymine</text>
        <dbReference type="Rhea" id="RHEA:16037"/>
        <dbReference type="ChEBI" id="CHEBI:17748"/>
        <dbReference type="ChEBI" id="CHEBI:17821"/>
        <dbReference type="ChEBI" id="CHEBI:43474"/>
        <dbReference type="ChEBI" id="CHEBI:57259"/>
        <dbReference type="EC" id="2.4.2.2"/>
    </reaction>
</comment>
<reference evidence="4 5" key="1">
    <citation type="submission" date="2016-07" db="EMBL/GenBank/DDBJ databases">
        <title>Caryophanon tenue genome sequencing.</title>
        <authorList>
            <person name="Verma A."/>
            <person name="Pal Y."/>
            <person name="Krishnamurthi S."/>
        </authorList>
    </citation>
    <scope>NUCLEOTIDE SEQUENCE [LARGE SCALE GENOMIC DNA]</scope>
    <source>
        <strain evidence="4 5">DSM 14152</strain>
    </source>
</reference>